<dbReference type="RefSeq" id="WP_057952834.1">
    <property type="nucleotide sequence ID" value="NZ_CP013118.1"/>
</dbReference>
<gene>
    <name evidence="9 11" type="primary">lspA</name>
    <name evidence="11" type="ORF">L21SP5_01727</name>
</gene>
<evidence type="ECO:0000256" key="9">
    <source>
        <dbReference type="HAMAP-Rule" id="MF_00161"/>
    </source>
</evidence>
<evidence type="ECO:0000256" key="6">
    <source>
        <dbReference type="ARBA" id="ARBA00022801"/>
    </source>
</evidence>
<feature type="active site" evidence="9">
    <location>
        <position position="180"/>
    </location>
</feature>
<protein>
    <recommendedName>
        <fullName evidence="9">Lipoprotein signal peptidase</fullName>
        <ecNumber evidence="9">3.4.23.36</ecNumber>
    </recommendedName>
    <alternativeName>
        <fullName evidence="9">Prolipoprotein signal peptidase</fullName>
    </alternativeName>
    <alternativeName>
        <fullName evidence="9">Signal peptidase II</fullName>
        <shortName evidence="9">SPase II</shortName>
    </alternativeName>
</protein>
<evidence type="ECO:0000256" key="7">
    <source>
        <dbReference type="ARBA" id="ARBA00022989"/>
    </source>
</evidence>
<evidence type="ECO:0000313" key="12">
    <source>
        <dbReference type="Proteomes" id="UP000064893"/>
    </source>
</evidence>
<dbReference type="Proteomes" id="UP000064893">
    <property type="component" value="Chromosome"/>
</dbReference>
<feature type="transmembrane region" description="Helical" evidence="9">
    <location>
        <begin position="65"/>
        <end position="86"/>
    </location>
</feature>
<dbReference type="EC" id="3.4.23.36" evidence="9"/>
<dbReference type="PRINTS" id="PR00781">
    <property type="entry name" value="LIPOSIGPTASE"/>
</dbReference>
<keyword evidence="6 9" id="KW-0378">Hydrolase</keyword>
<dbReference type="Pfam" id="PF01252">
    <property type="entry name" value="Peptidase_A8"/>
    <property type="match status" value="1"/>
</dbReference>
<keyword evidence="2 9" id="KW-1003">Cell membrane</keyword>
<feature type="active site" evidence="9">
    <location>
        <position position="146"/>
    </location>
</feature>
<comment type="subcellular location">
    <subcellularLocation>
        <location evidence="9">Cell membrane</location>
        <topology evidence="9">Multi-pass membrane protein</topology>
    </subcellularLocation>
</comment>
<dbReference type="EMBL" id="CP013118">
    <property type="protein sequence ID" value="ALO15369.1"/>
    <property type="molecule type" value="Genomic_DNA"/>
</dbReference>
<dbReference type="UniPathway" id="UPA00665"/>
<comment type="catalytic activity">
    <reaction evidence="9">
        <text>Release of signal peptides from bacterial membrane prolipoproteins. Hydrolyzes -Xaa-Yaa-Zaa-|-(S,diacylglyceryl)Cys-, in which Xaa is hydrophobic (preferably Leu), and Yaa (Ala or Ser) and Zaa (Gly or Ala) have small, neutral side chains.</text>
        <dbReference type="EC" id="3.4.23.36"/>
    </reaction>
</comment>
<reference evidence="11 12" key="1">
    <citation type="submission" date="2015-11" db="EMBL/GenBank/DDBJ databases">
        <title>Description and complete genome sequence of a novel strain predominating in hypersaline microbial mats and representing a new family of the Bacteriodetes phylum.</title>
        <authorList>
            <person name="Spring S."/>
            <person name="Bunk B."/>
            <person name="Sproer C."/>
            <person name="Klenk H.-P."/>
        </authorList>
    </citation>
    <scope>NUCLEOTIDE SEQUENCE [LARGE SCALE GENOMIC DNA]</scope>
    <source>
        <strain evidence="11 12">L21-Spi-D4</strain>
    </source>
</reference>
<dbReference type="STRING" id="1307839.L21SP5_01727"/>
<keyword evidence="8 9" id="KW-0472">Membrane</keyword>
<keyword evidence="11" id="KW-0449">Lipoprotein</keyword>
<evidence type="ECO:0000313" key="11">
    <source>
        <dbReference type="EMBL" id="ALO15369.1"/>
    </source>
</evidence>
<dbReference type="PATRIC" id="fig|1307839.3.peg.1829"/>
<comment type="pathway">
    <text evidence="9">Protein modification; lipoprotein biosynthesis (signal peptide cleavage).</text>
</comment>
<dbReference type="PANTHER" id="PTHR33695:SF1">
    <property type="entry name" value="LIPOPROTEIN SIGNAL PEPTIDASE"/>
    <property type="match status" value="1"/>
</dbReference>
<dbReference type="HAMAP" id="MF_00161">
    <property type="entry name" value="LspA"/>
    <property type="match status" value="1"/>
</dbReference>
<dbReference type="GO" id="GO:0004190">
    <property type="term" value="F:aspartic-type endopeptidase activity"/>
    <property type="evidence" value="ECO:0007669"/>
    <property type="project" value="UniProtKB-UniRule"/>
</dbReference>
<dbReference type="OrthoDB" id="9810259at2"/>
<keyword evidence="3 9" id="KW-0645">Protease</keyword>
<evidence type="ECO:0000256" key="1">
    <source>
        <dbReference type="ARBA" id="ARBA00006139"/>
    </source>
</evidence>
<comment type="function">
    <text evidence="9">This protein specifically catalyzes the removal of signal peptides from prolipoproteins.</text>
</comment>
<keyword evidence="7 9" id="KW-1133">Transmembrane helix</keyword>
<keyword evidence="5 9" id="KW-0064">Aspartyl protease</keyword>
<feature type="transmembrane region" description="Helical" evidence="9">
    <location>
        <begin position="93"/>
        <end position="115"/>
    </location>
</feature>
<keyword evidence="4 9" id="KW-0812">Transmembrane</keyword>
<dbReference type="KEGG" id="blq:L21SP5_01727"/>
<evidence type="ECO:0000256" key="5">
    <source>
        <dbReference type="ARBA" id="ARBA00022750"/>
    </source>
</evidence>
<organism evidence="11 12">
    <name type="scientific">Salinivirga cyanobacteriivorans</name>
    <dbReference type="NCBI Taxonomy" id="1307839"/>
    <lineage>
        <taxon>Bacteria</taxon>
        <taxon>Pseudomonadati</taxon>
        <taxon>Bacteroidota</taxon>
        <taxon>Bacteroidia</taxon>
        <taxon>Bacteroidales</taxon>
        <taxon>Salinivirgaceae</taxon>
        <taxon>Salinivirga</taxon>
    </lineage>
</organism>
<dbReference type="GO" id="GO:0006508">
    <property type="term" value="P:proteolysis"/>
    <property type="evidence" value="ECO:0007669"/>
    <property type="project" value="UniProtKB-KW"/>
</dbReference>
<comment type="similarity">
    <text evidence="1 9 10">Belongs to the peptidase A8 family.</text>
</comment>
<evidence type="ECO:0000256" key="8">
    <source>
        <dbReference type="ARBA" id="ARBA00023136"/>
    </source>
</evidence>
<dbReference type="AlphaFoldDB" id="A0A0S2HZ14"/>
<keyword evidence="12" id="KW-1185">Reference proteome</keyword>
<sequence length="203" mass="23243">MSKKWRVIFLILLVLVVDQALKLLVKSHLMLEEEYPLLGNWLYLHFTENKGMAFGFQFAGVAGKYILSIIRILAVIGIGWLIFAFIKKNIQMSIVFSLALVMAGALGNIIDSAFYGMFFTDSFGRVAETVAMGDGYAPFLQGKVVDMFYVELLNFHIPEWFPLWPKRHVIFFRPVFNVADMAITSGIVYLLLFRRKAFHQAFL</sequence>
<dbReference type="NCBIfam" id="NF011369">
    <property type="entry name" value="PRK14788.1"/>
    <property type="match status" value="1"/>
</dbReference>
<dbReference type="PANTHER" id="PTHR33695">
    <property type="entry name" value="LIPOPROTEIN SIGNAL PEPTIDASE"/>
    <property type="match status" value="1"/>
</dbReference>
<dbReference type="InterPro" id="IPR001872">
    <property type="entry name" value="Peptidase_A8"/>
</dbReference>
<evidence type="ECO:0000256" key="2">
    <source>
        <dbReference type="ARBA" id="ARBA00022475"/>
    </source>
</evidence>
<evidence type="ECO:0000256" key="3">
    <source>
        <dbReference type="ARBA" id="ARBA00022670"/>
    </source>
</evidence>
<name>A0A0S2HZ14_9BACT</name>
<comment type="caution">
    <text evidence="9">Lacks conserved residue(s) required for the propagation of feature annotation.</text>
</comment>
<accession>A0A0S2HZ14</accession>
<evidence type="ECO:0000256" key="4">
    <source>
        <dbReference type="ARBA" id="ARBA00022692"/>
    </source>
</evidence>
<feature type="transmembrane region" description="Helical" evidence="9">
    <location>
        <begin position="170"/>
        <end position="193"/>
    </location>
</feature>
<dbReference type="GO" id="GO:0005886">
    <property type="term" value="C:plasma membrane"/>
    <property type="evidence" value="ECO:0007669"/>
    <property type="project" value="UniProtKB-SubCell"/>
</dbReference>
<proteinExistence type="inferred from homology"/>
<evidence type="ECO:0000256" key="10">
    <source>
        <dbReference type="RuleBase" id="RU004181"/>
    </source>
</evidence>